<accession>A0A8J7IS56</accession>
<sequence>MNSNLPYVALRAFEMVVRKSGFSAAADELGVSQSAVSQHVKMLETWLGTELLIRGARRSAPTSEGRILARTVEESLGRIDEVCNDIRRKKYRNNNLVVCCPPGFAFTWLFPRVLDFDLKHPEISLSISTDTTNDNRLPDNADVGIRYGLGDFSGLYSEHLMSEEVFPVCAPHILPDASTREAKAEHLQGLTLLMDEYGNKSGTPPDWHFWARSCGIQLPSRTRTRSFAQSNLVIQAAIQGLGIAMGRGPLVAQALQDGKLVRPFSHCARSPYSYWLVCPHSAHEYPQLQSFFLWIQNQTAEAGHATQMPSNLA</sequence>
<dbReference type="Gene3D" id="3.40.190.10">
    <property type="entry name" value="Periplasmic binding protein-like II"/>
    <property type="match status" value="2"/>
</dbReference>
<evidence type="ECO:0000256" key="3">
    <source>
        <dbReference type="ARBA" id="ARBA00023125"/>
    </source>
</evidence>
<dbReference type="Gene3D" id="1.10.10.10">
    <property type="entry name" value="Winged helix-like DNA-binding domain superfamily/Winged helix DNA-binding domain"/>
    <property type="match status" value="1"/>
</dbReference>
<keyword evidence="4" id="KW-0804">Transcription</keyword>
<dbReference type="InterPro" id="IPR005119">
    <property type="entry name" value="LysR_subst-bd"/>
</dbReference>
<dbReference type="SUPFAM" id="SSF46785">
    <property type="entry name" value="Winged helix' DNA-binding domain"/>
    <property type="match status" value="1"/>
</dbReference>
<dbReference type="InterPro" id="IPR036390">
    <property type="entry name" value="WH_DNA-bd_sf"/>
</dbReference>
<dbReference type="GO" id="GO:0006351">
    <property type="term" value="P:DNA-templated transcription"/>
    <property type="evidence" value="ECO:0007669"/>
    <property type="project" value="TreeGrafter"/>
</dbReference>
<dbReference type="EMBL" id="JADCKQ010000010">
    <property type="protein sequence ID" value="MBI1494541.1"/>
    <property type="molecule type" value="Genomic_DNA"/>
</dbReference>
<dbReference type="SUPFAM" id="SSF53850">
    <property type="entry name" value="Periplasmic binding protein-like II"/>
    <property type="match status" value="1"/>
</dbReference>
<dbReference type="CDD" id="cd08432">
    <property type="entry name" value="PBP2_GcdR_TrpI_HvrB_AmpR_like"/>
    <property type="match status" value="1"/>
</dbReference>
<name>A0A8J7IS56_9RHOB</name>
<dbReference type="Pfam" id="PF03466">
    <property type="entry name" value="LysR_substrate"/>
    <property type="match status" value="1"/>
</dbReference>
<reference evidence="6" key="1">
    <citation type="submission" date="2020-10" db="EMBL/GenBank/DDBJ databases">
        <title>Paenihalocynthiibacter styelae gen. nov., sp. nov., isolated from stalked sea squirt Styela clava.</title>
        <authorList>
            <person name="Kim Y.-O."/>
            <person name="Yoon J.-H."/>
        </authorList>
    </citation>
    <scope>NUCLEOTIDE SEQUENCE</scope>
    <source>
        <strain evidence="6">MYP1-1</strain>
    </source>
</reference>
<evidence type="ECO:0000256" key="4">
    <source>
        <dbReference type="ARBA" id="ARBA00023163"/>
    </source>
</evidence>
<evidence type="ECO:0000313" key="7">
    <source>
        <dbReference type="Proteomes" id="UP000640583"/>
    </source>
</evidence>
<proteinExistence type="inferred from homology"/>
<dbReference type="GO" id="GO:0043565">
    <property type="term" value="F:sequence-specific DNA binding"/>
    <property type="evidence" value="ECO:0007669"/>
    <property type="project" value="TreeGrafter"/>
</dbReference>
<evidence type="ECO:0000259" key="5">
    <source>
        <dbReference type="PROSITE" id="PS50931"/>
    </source>
</evidence>
<dbReference type="AlphaFoldDB" id="A0A8J7IS56"/>
<dbReference type="PANTHER" id="PTHR30537:SF74">
    <property type="entry name" value="HTH-TYPE TRANSCRIPTIONAL REGULATOR TRPI"/>
    <property type="match status" value="1"/>
</dbReference>
<organism evidence="6 7">
    <name type="scientific">Halocynthiibacter styelae</name>
    <dbReference type="NCBI Taxonomy" id="2761955"/>
    <lineage>
        <taxon>Bacteria</taxon>
        <taxon>Pseudomonadati</taxon>
        <taxon>Pseudomonadota</taxon>
        <taxon>Alphaproteobacteria</taxon>
        <taxon>Rhodobacterales</taxon>
        <taxon>Paracoccaceae</taxon>
        <taxon>Halocynthiibacter</taxon>
    </lineage>
</organism>
<dbReference type="GO" id="GO:0003700">
    <property type="term" value="F:DNA-binding transcription factor activity"/>
    <property type="evidence" value="ECO:0007669"/>
    <property type="project" value="InterPro"/>
</dbReference>
<dbReference type="PANTHER" id="PTHR30537">
    <property type="entry name" value="HTH-TYPE TRANSCRIPTIONAL REGULATOR"/>
    <property type="match status" value="1"/>
</dbReference>
<feature type="domain" description="HTH lysR-type" evidence="5">
    <location>
        <begin position="1"/>
        <end position="62"/>
    </location>
</feature>
<gene>
    <name evidence="6" type="ORF">H1D41_12915</name>
</gene>
<keyword evidence="2" id="KW-0805">Transcription regulation</keyword>
<dbReference type="InterPro" id="IPR000847">
    <property type="entry name" value="LysR_HTH_N"/>
</dbReference>
<dbReference type="PRINTS" id="PR00039">
    <property type="entry name" value="HTHLYSR"/>
</dbReference>
<dbReference type="RefSeq" id="WP_228849303.1">
    <property type="nucleotide sequence ID" value="NZ_JADCKQ010000010.1"/>
</dbReference>
<protein>
    <submittedName>
        <fullName evidence="6">LysR family transcriptional regulator</fullName>
    </submittedName>
</protein>
<dbReference type="PROSITE" id="PS50931">
    <property type="entry name" value="HTH_LYSR"/>
    <property type="match status" value="1"/>
</dbReference>
<comment type="caution">
    <text evidence="6">The sequence shown here is derived from an EMBL/GenBank/DDBJ whole genome shotgun (WGS) entry which is preliminary data.</text>
</comment>
<evidence type="ECO:0000313" key="6">
    <source>
        <dbReference type="EMBL" id="MBI1494541.1"/>
    </source>
</evidence>
<evidence type="ECO:0000256" key="1">
    <source>
        <dbReference type="ARBA" id="ARBA00009437"/>
    </source>
</evidence>
<dbReference type="Pfam" id="PF00126">
    <property type="entry name" value="HTH_1"/>
    <property type="match status" value="1"/>
</dbReference>
<dbReference type="FunFam" id="1.10.10.10:FF:000001">
    <property type="entry name" value="LysR family transcriptional regulator"/>
    <property type="match status" value="1"/>
</dbReference>
<evidence type="ECO:0000256" key="2">
    <source>
        <dbReference type="ARBA" id="ARBA00023015"/>
    </source>
</evidence>
<comment type="similarity">
    <text evidence="1">Belongs to the LysR transcriptional regulatory family.</text>
</comment>
<keyword evidence="3" id="KW-0238">DNA-binding</keyword>
<keyword evidence="7" id="KW-1185">Reference proteome</keyword>
<dbReference type="Proteomes" id="UP000640583">
    <property type="component" value="Unassembled WGS sequence"/>
</dbReference>
<dbReference type="InterPro" id="IPR036388">
    <property type="entry name" value="WH-like_DNA-bd_sf"/>
</dbReference>
<dbReference type="InterPro" id="IPR058163">
    <property type="entry name" value="LysR-type_TF_proteobact-type"/>
</dbReference>